<accession>A0A1G7IHE4</accession>
<keyword evidence="3" id="KW-1185">Reference proteome</keyword>
<dbReference type="Gene3D" id="2.70.70.10">
    <property type="entry name" value="Glucose Permease (Domain IIA)"/>
    <property type="match status" value="1"/>
</dbReference>
<dbReference type="GO" id="GO:0004222">
    <property type="term" value="F:metalloendopeptidase activity"/>
    <property type="evidence" value="ECO:0007669"/>
    <property type="project" value="TreeGrafter"/>
</dbReference>
<dbReference type="InterPro" id="IPR011055">
    <property type="entry name" value="Dup_hybrid_motif"/>
</dbReference>
<dbReference type="PANTHER" id="PTHR21666">
    <property type="entry name" value="PEPTIDASE-RELATED"/>
    <property type="match status" value="1"/>
</dbReference>
<dbReference type="InterPro" id="IPR050570">
    <property type="entry name" value="Cell_wall_metabolism_enzyme"/>
</dbReference>
<evidence type="ECO:0000259" key="1">
    <source>
        <dbReference type="Pfam" id="PF01551"/>
    </source>
</evidence>
<dbReference type="SUPFAM" id="SSF51261">
    <property type="entry name" value="Duplicated hybrid motif"/>
    <property type="match status" value="1"/>
</dbReference>
<gene>
    <name evidence="2" type="ORF">SAMN04487992_107243</name>
</gene>
<name>A0A1G7IHE4_9FLAO</name>
<dbReference type="AlphaFoldDB" id="A0A1G7IHE4"/>
<proteinExistence type="predicted"/>
<evidence type="ECO:0000313" key="3">
    <source>
        <dbReference type="Proteomes" id="UP000182114"/>
    </source>
</evidence>
<organism evidence="2 3">
    <name type="scientific">Cellulophaga baltica</name>
    <dbReference type="NCBI Taxonomy" id="76594"/>
    <lineage>
        <taxon>Bacteria</taxon>
        <taxon>Pseudomonadati</taxon>
        <taxon>Bacteroidota</taxon>
        <taxon>Flavobacteriia</taxon>
        <taxon>Flavobacteriales</taxon>
        <taxon>Flavobacteriaceae</taxon>
        <taxon>Cellulophaga</taxon>
    </lineage>
</organism>
<reference evidence="3" key="1">
    <citation type="submission" date="2016-10" db="EMBL/GenBank/DDBJ databases">
        <authorList>
            <person name="Varghese N."/>
            <person name="Submissions S."/>
        </authorList>
    </citation>
    <scope>NUCLEOTIDE SEQUENCE [LARGE SCALE GENOMIC DNA]</scope>
    <source>
        <strain evidence="3">DSM 24729</strain>
    </source>
</reference>
<evidence type="ECO:0000313" key="2">
    <source>
        <dbReference type="EMBL" id="SDF11946.1"/>
    </source>
</evidence>
<dbReference type="Pfam" id="PF01551">
    <property type="entry name" value="Peptidase_M23"/>
    <property type="match status" value="1"/>
</dbReference>
<dbReference type="EMBL" id="FNBD01000007">
    <property type="protein sequence ID" value="SDF11946.1"/>
    <property type="molecule type" value="Genomic_DNA"/>
</dbReference>
<dbReference type="PANTHER" id="PTHR21666:SF270">
    <property type="entry name" value="MUREIN HYDROLASE ACTIVATOR ENVC"/>
    <property type="match status" value="1"/>
</dbReference>
<dbReference type="eggNOG" id="COG0739">
    <property type="taxonomic scope" value="Bacteria"/>
</dbReference>
<feature type="domain" description="M23ase beta-sheet core" evidence="1">
    <location>
        <begin position="94"/>
        <end position="191"/>
    </location>
</feature>
<dbReference type="RefSeq" id="WP_074538721.1">
    <property type="nucleotide sequence ID" value="NZ_FNBD01000007.1"/>
</dbReference>
<dbReference type="InterPro" id="IPR016047">
    <property type="entry name" value="M23ase_b-sheet_dom"/>
</dbReference>
<sequence>MSELENVLIEYSKTSIPILDESIPLAKYCALDLSTTNQLLNNIAITDPNECQQYIDSILSANNAKVAHGGYLEKRNLYADKSSFSKEQHTARNIHLGIDYWCVAGTKVLAPIDGIVHSFKNNDTVGDYGPTIILKHNLNKVTFYTLYGHLSLETIRHLEVGARFKAGACIGYLGTPDINVNYAPHLHFQIINSIGAYFGDYPGVCNGNDLEFYSNNCPDPNLLLKIGS</sequence>
<dbReference type="Proteomes" id="UP000182114">
    <property type="component" value="Unassembled WGS sequence"/>
</dbReference>
<dbReference type="CDD" id="cd12797">
    <property type="entry name" value="M23_peptidase"/>
    <property type="match status" value="1"/>
</dbReference>
<protein>
    <submittedName>
        <fullName evidence="2">Peptidase family M23</fullName>
    </submittedName>
</protein>